<sequence>MKILHHKSRFQSPWTIAAFFMLIVSVHASWTLRKRDKSDEPGYYCNNNRYLFTEVEKLRKTACRSFVLPSPKARRPVVHFEEIENEDMIFEWSFPAPRRVGSGGRVRPISDKIIFDNSCELKDVVYYNTRSKKFHSCEKVPEIPKSSTSETEQLPIMSSLQCGSLSFDIREIQESALRYLLNSPEKFKEVKDTSNQDDGPWNRATLIKQCPVENTVDKIKYEIITNNQNEVRGVAVTHQISRRQKVGNNSAQGVYILPTPRKTTTKHVINLVCMFDIKFPLFFGNQDHRPIIRRKRKAPAMLGSD</sequence>
<reference evidence="3" key="1">
    <citation type="journal article" date="2013" name="Nat. Genet.">
        <title>The wheat powdery mildew genome shows the unique evolution of an obligate biotroph.</title>
        <authorList>
            <person name="Wicker T."/>
            <person name="Oberhaensli S."/>
            <person name="Parlange F."/>
            <person name="Buchmann J.P."/>
            <person name="Shatalina M."/>
            <person name="Roffler S."/>
            <person name="Ben-David R."/>
            <person name="Dolezel J."/>
            <person name="Simkova H."/>
            <person name="Schulze-Lefert P."/>
            <person name="Spanu P.D."/>
            <person name="Bruggmann R."/>
            <person name="Amselem J."/>
            <person name="Quesneville H."/>
            <person name="Ver Loren van Themaat E."/>
            <person name="Paape T."/>
            <person name="Shimizu K.K."/>
            <person name="Keller B."/>
        </authorList>
    </citation>
    <scope>NUCLEOTIDE SEQUENCE [LARGE SCALE GENOMIC DNA]</scope>
    <source>
        <strain evidence="3">96224</strain>
    </source>
</reference>
<dbReference type="EMBL" id="KE375146">
    <property type="protein sequence ID" value="EPQ62866.1"/>
    <property type="molecule type" value="Genomic_DNA"/>
</dbReference>
<feature type="non-terminal residue" evidence="2">
    <location>
        <position position="305"/>
    </location>
</feature>
<gene>
    <name evidence="1" type="ORF">BGT96224_Ac30757</name>
    <name evidence="2" type="ORF">BGT96224V2_LOCUS5637</name>
</gene>
<dbReference type="EMBL" id="UIGY01000177">
    <property type="protein sequence ID" value="SUZ12457.1"/>
    <property type="molecule type" value="Genomic_DNA"/>
</dbReference>
<evidence type="ECO:0000313" key="3">
    <source>
        <dbReference type="Proteomes" id="UP000053110"/>
    </source>
</evidence>
<dbReference type="HOGENOM" id="CLU_927462_0_0_1"/>
<name>A0A061HE78_BLUGR</name>
<proteinExistence type="predicted"/>
<accession>A0A061HE78</accession>
<dbReference type="Proteomes" id="UP000053110">
    <property type="component" value="Unassembled WGS sequence"/>
</dbReference>
<organism evidence="2">
    <name type="scientific">Blumeria graminis f. sp. tritici 96224</name>
    <dbReference type="NCBI Taxonomy" id="1268274"/>
    <lineage>
        <taxon>Eukaryota</taxon>
        <taxon>Fungi</taxon>
        <taxon>Dikarya</taxon>
        <taxon>Ascomycota</taxon>
        <taxon>Pezizomycotina</taxon>
        <taxon>Leotiomycetes</taxon>
        <taxon>Erysiphales</taxon>
        <taxon>Erysiphaceae</taxon>
        <taxon>Blumeria</taxon>
    </lineage>
</organism>
<reference evidence="2" key="3">
    <citation type="submission" date="2018-07" db="EMBL/GenBank/DDBJ databases">
        <authorList>
            <person name="Quirk P.G."/>
            <person name="Krulwich T.A."/>
        </authorList>
    </citation>
    <scope>NUCLEOTIDE SEQUENCE</scope>
    <source>
        <strain evidence="2">96224</strain>
    </source>
</reference>
<dbReference type="AlphaFoldDB" id="A0A061HE78"/>
<evidence type="ECO:0000313" key="1">
    <source>
        <dbReference type="EMBL" id="EPQ62866.1"/>
    </source>
</evidence>
<evidence type="ECO:0000313" key="2">
    <source>
        <dbReference type="EMBL" id="SUZ12457.1"/>
    </source>
</evidence>
<reference evidence="1" key="2">
    <citation type="submission" date="2013-01" db="EMBL/GenBank/DDBJ databases">
        <title>The wheat powdery mildew genome reveals unique evolution of an obligate biotroph.</title>
        <authorList>
            <person name="Oberhaensli S."/>
            <person name="Wicker T."/>
            <person name="Keller B."/>
        </authorList>
    </citation>
    <scope>NUCLEOTIDE SEQUENCE</scope>
    <source>
        <strain evidence="1">96224</strain>
    </source>
</reference>
<protein>
    <submittedName>
        <fullName evidence="2">BgtAc-30757</fullName>
    </submittedName>
</protein>